<organism evidence="1 2">
    <name type="scientific">Candidatus Adlerbacteria bacterium RIFCSPLOWO2_01_FULL_54_21b</name>
    <dbReference type="NCBI Taxonomy" id="1797245"/>
    <lineage>
        <taxon>Bacteria</taxon>
        <taxon>Candidatus Adleribacteriota</taxon>
    </lineage>
</organism>
<protein>
    <submittedName>
        <fullName evidence="1">Uncharacterized protein</fullName>
    </submittedName>
</protein>
<dbReference type="Proteomes" id="UP000178585">
    <property type="component" value="Unassembled WGS sequence"/>
</dbReference>
<sequence length="59" mass="7012">MKVADKNEKLIRDVLKEVRELRREVSLFIPTESLSDYAHPKRILASYRKAIKLYQPRKA</sequence>
<comment type="caution">
    <text evidence="1">The sequence shown here is derived from an EMBL/GenBank/DDBJ whole genome shotgun (WGS) entry which is preliminary data.</text>
</comment>
<name>A0A1F4Y1A2_9BACT</name>
<reference evidence="1 2" key="1">
    <citation type="journal article" date="2016" name="Nat. Commun.">
        <title>Thousands of microbial genomes shed light on interconnected biogeochemical processes in an aquifer system.</title>
        <authorList>
            <person name="Anantharaman K."/>
            <person name="Brown C.T."/>
            <person name="Hug L.A."/>
            <person name="Sharon I."/>
            <person name="Castelle C.J."/>
            <person name="Probst A.J."/>
            <person name="Thomas B.C."/>
            <person name="Singh A."/>
            <person name="Wilkins M.J."/>
            <person name="Karaoz U."/>
            <person name="Brodie E.L."/>
            <person name="Williams K.H."/>
            <person name="Hubbard S.S."/>
            <person name="Banfield J.F."/>
        </authorList>
    </citation>
    <scope>NUCLEOTIDE SEQUENCE [LARGE SCALE GENOMIC DNA]</scope>
</reference>
<evidence type="ECO:0000313" key="2">
    <source>
        <dbReference type="Proteomes" id="UP000178585"/>
    </source>
</evidence>
<proteinExistence type="predicted"/>
<accession>A0A1F4Y1A2</accession>
<dbReference type="AlphaFoldDB" id="A0A1F4Y1A2"/>
<gene>
    <name evidence="1" type="ORF">A2949_00460</name>
</gene>
<evidence type="ECO:0000313" key="1">
    <source>
        <dbReference type="EMBL" id="OGC87722.1"/>
    </source>
</evidence>
<dbReference type="EMBL" id="MEWZ01000001">
    <property type="protein sequence ID" value="OGC87722.1"/>
    <property type="molecule type" value="Genomic_DNA"/>
</dbReference>